<dbReference type="EMBL" id="JAADYS010000901">
    <property type="protein sequence ID" value="KAF4466288.1"/>
    <property type="molecule type" value="Genomic_DNA"/>
</dbReference>
<gene>
    <name evidence="2" type="ORF">FALBO_6853</name>
</gene>
<dbReference type="SUPFAM" id="SSF48179">
    <property type="entry name" value="6-phosphogluconate dehydrogenase C-terminal domain-like"/>
    <property type="match status" value="1"/>
</dbReference>
<keyword evidence="3" id="KW-1185">Reference proteome</keyword>
<protein>
    <submittedName>
        <fullName evidence="2">3-hydroxyisobutyrate dehydrogenase</fullName>
    </submittedName>
</protein>
<accession>A0A8H4LEM6</accession>
<organism evidence="2 3">
    <name type="scientific">Fusarium albosuccineum</name>
    <dbReference type="NCBI Taxonomy" id="1237068"/>
    <lineage>
        <taxon>Eukaryota</taxon>
        <taxon>Fungi</taxon>
        <taxon>Dikarya</taxon>
        <taxon>Ascomycota</taxon>
        <taxon>Pezizomycotina</taxon>
        <taxon>Sordariomycetes</taxon>
        <taxon>Hypocreomycetidae</taxon>
        <taxon>Hypocreales</taxon>
        <taxon>Nectriaceae</taxon>
        <taxon>Fusarium</taxon>
        <taxon>Fusarium decemcellulare species complex</taxon>
    </lineage>
</organism>
<sequence length="86" mass="9079">PVLAIVEDAPSSHRFRRAFAAALTLKDLRIAVAMGDKLGLDLTAGTTAIKAFEKVDGDPRTKAMSTSSTKKATLDIRTLSPRVAGP</sequence>
<name>A0A8H4LEM6_9HYPO</name>
<reference evidence="2 3" key="1">
    <citation type="submission" date="2020-01" db="EMBL/GenBank/DDBJ databases">
        <title>Identification and distribution of gene clusters putatively required for synthesis of sphingolipid metabolism inhibitors in phylogenetically diverse species of the filamentous fungus Fusarium.</title>
        <authorList>
            <person name="Kim H.-S."/>
            <person name="Busman M."/>
            <person name="Brown D.W."/>
            <person name="Divon H."/>
            <person name="Uhlig S."/>
            <person name="Proctor R.H."/>
        </authorList>
    </citation>
    <scope>NUCLEOTIDE SEQUENCE [LARGE SCALE GENOMIC DNA]</scope>
    <source>
        <strain evidence="2 3">NRRL 20459</strain>
    </source>
</reference>
<dbReference type="InterPro" id="IPR013328">
    <property type="entry name" value="6PGD_dom2"/>
</dbReference>
<dbReference type="AlphaFoldDB" id="A0A8H4LEM6"/>
<dbReference type="Gene3D" id="1.10.1040.10">
    <property type="entry name" value="N-(1-d-carboxylethyl)-l-norvaline Dehydrogenase, domain 2"/>
    <property type="match status" value="1"/>
</dbReference>
<evidence type="ECO:0000313" key="3">
    <source>
        <dbReference type="Proteomes" id="UP000554235"/>
    </source>
</evidence>
<evidence type="ECO:0000256" key="1">
    <source>
        <dbReference type="SAM" id="MobiDB-lite"/>
    </source>
</evidence>
<evidence type="ECO:0000313" key="2">
    <source>
        <dbReference type="EMBL" id="KAF4466288.1"/>
    </source>
</evidence>
<comment type="caution">
    <text evidence="2">The sequence shown here is derived from an EMBL/GenBank/DDBJ whole genome shotgun (WGS) entry which is preliminary data.</text>
</comment>
<proteinExistence type="predicted"/>
<feature type="region of interest" description="Disordered" evidence="1">
    <location>
        <begin position="58"/>
        <end position="86"/>
    </location>
</feature>
<feature type="non-terminal residue" evidence="2">
    <location>
        <position position="1"/>
    </location>
</feature>
<dbReference type="Proteomes" id="UP000554235">
    <property type="component" value="Unassembled WGS sequence"/>
</dbReference>
<dbReference type="InterPro" id="IPR008927">
    <property type="entry name" value="6-PGluconate_DH-like_C_sf"/>
</dbReference>